<dbReference type="AlphaFoldDB" id="A0AAV5FM73"/>
<accession>A0AAV5FM73</accession>
<reference evidence="2" key="2">
    <citation type="submission" date="2021-12" db="EMBL/GenBank/DDBJ databases">
        <title>Resequencing data analysis of finger millet.</title>
        <authorList>
            <person name="Hatakeyama M."/>
            <person name="Aluri S."/>
            <person name="Balachadran M.T."/>
            <person name="Sivarajan S.R."/>
            <person name="Poveda L."/>
            <person name="Shimizu-Inatsugi R."/>
            <person name="Schlapbach R."/>
            <person name="Sreeman S.M."/>
            <person name="Shimizu K.K."/>
        </authorList>
    </citation>
    <scope>NUCLEOTIDE SEQUENCE</scope>
</reference>
<organism evidence="2 3">
    <name type="scientific">Eleusine coracana subsp. coracana</name>
    <dbReference type="NCBI Taxonomy" id="191504"/>
    <lineage>
        <taxon>Eukaryota</taxon>
        <taxon>Viridiplantae</taxon>
        <taxon>Streptophyta</taxon>
        <taxon>Embryophyta</taxon>
        <taxon>Tracheophyta</taxon>
        <taxon>Spermatophyta</taxon>
        <taxon>Magnoliopsida</taxon>
        <taxon>Liliopsida</taxon>
        <taxon>Poales</taxon>
        <taxon>Poaceae</taxon>
        <taxon>PACMAD clade</taxon>
        <taxon>Chloridoideae</taxon>
        <taxon>Cynodonteae</taxon>
        <taxon>Eleusininae</taxon>
        <taxon>Eleusine</taxon>
    </lineage>
</organism>
<protein>
    <submittedName>
        <fullName evidence="2">Uncharacterized protein</fullName>
    </submittedName>
</protein>
<gene>
    <name evidence="2" type="primary">gb25658</name>
    <name evidence="2" type="ORF">PR202_gb25658</name>
</gene>
<name>A0AAV5FM73_ELECO</name>
<evidence type="ECO:0000256" key="1">
    <source>
        <dbReference type="SAM" id="Phobius"/>
    </source>
</evidence>
<reference evidence="2" key="1">
    <citation type="journal article" date="2018" name="DNA Res.">
        <title>Multiple hybrid de novo genome assembly of finger millet, an orphan allotetraploid crop.</title>
        <authorList>
            <person name="Hatakeyama M."/>
            <person name="Aluri S."/>
            <person name="Balachadran M.T."/>
            <person name="Sivarajan S.R."/>
            <person name="Patrignani A."/>
            <person name="Gruter S."/>
            <person name="Poveda L."/>
            <person name="Shimizu-Inatsugi R."/>
            <person name="Baeten J."/>
            <person name="Francoijs K.J."/>
            <person name="Nataraja K.N."/>
            <person name="Reddy Y.A.N."/>
            <person name="Phadnis S."/>
            <person name="Ravikumar R.L."/>
            <person name="Schlapbach R."/>
            <person name="Sreeman S.M."/>
            <person name="Shimizu K.K."/>
        </authorList>
    </citation>
    <scope>NUCLEOTIDE SEQUENCE</scope>
</reference>
<sequence length="186" mass="19495">MPASLFLRRVRRDLPRGATTVAAGWVLRQACATVAAAAALLPLLLLIVVGEDVVSPWLVPLGALIALLALLLLVYLGAVCAVAVVASAAEPGRRGSTVARAWRLVRGVGARAATVYVAATWAVWIARLALEWVLLPSGAGTSVIVGAAVRWVLDHVVEVFSVDAAAGLYFECRKIKEGEDKAGHVD</sequence>
<feature type="transmembrane region" description="Helical" evidence="1">
    <location>
        <begin position="21"/>
        <end position="49"/>
    </location>
</feature>
<keyword evidence="1" id="KW-0472">Membrane</keyword>
<proteinExistence type="predicted"/>
<feature type="transmembrane region" description="Helical" evidence="1">
    <location>
        <begin position="61"/>
        <end position="87"/>
    </location>
</feature>
<keyword evidence="3" id="KW-1185">Reference proteome</keyword>
<keyword evidence="1" id="KW-0812">Transmembrane</keyword>
<evidence type="ECO:0000313" key="2">
    <source>
        <dbReference type="EMBL" id="GJN36764.1"/>
    </source>
</evidence>
<dbReference type="PANTHER" id="PTHR34483">
    <property type="entry name" value="OS09G0129800 PROTEIN"/>
    <property type="match status" value="1"/>
</dbReference>
<keyword evidence="1" id="KW-1133">Transmembrane helix</keyword>
<dbReference type="Proteomes" id="UP001054889">
    <property type="component" value="Unassembled WGS sequence"/>
</dbReference>
<evidence type="ECO:0000313" key="3">
    <source>
        <dbReference type="Proteomes" id="UP001054889"/>
    </source>
</evidence>
<dbReference type="EMBL" id="BQKI01000090">
    <property type="protein sequence ID" value="GJN36764.1"/>
    <property type="molecule type" value="Genomic_DNA"/>
</dbReference>
<comment type="caution">
    <text evidence="2">The sequence shown here is derived from an EMBL/GenBank/DDBJ whole genome shotgun (WGS) entry which is preliminary data.</text>
</comment>
<feature type="transmembrane region" description="Helical" evidence="1">
    <location>
        <begin position="108"/>
        <end position="126"/>
    </location>
</feature>
<dbReference type="PANTHER" id="PTHR34483:SF4">
    <property type="entry name" value="OS08G0256000 PROTEIN"/>
    <property type="match status" value="1"/>
</dbReference>